<dbReference type="Proteomes" id="UP001077662">
    <property type="component" value="Unassembled WGS sequence"/>
</dbReference>
<dbReference type="RefSeq" id="WP_258434662.1">
    <property type="nucleotide sequence ID" value="NZ_JANSGW010000041.1"/>
</dbReference>
<dbReference type="AlphaFoldDB" id="A0AAP3DLA5"/>
<protein>
    <submittedName>
        <fullName evidence="1">DUF1878 domain-containing protein</fullName>
    </submittedName>
</protein>
<dbReference type="EMBL" id="JAPTNE010000041">
    <property type="protein sequence ID" value="MCZ0809697.1"/>
    <property type="molecule type" value="Genomic_DNA"/>
</dbReference>
<accession>A0AAP3DLA5</accession>
<sequence>MTKETLEQRLERLERLEFYLNLMREFAVDPETFALWDYVIQEGVNENQTKQILDVLRVHHSNIKSAVETVVPIPDLEDLFTKIIPLLHIEGRTTNMEKVMQVLRRASKLPIFPYLKKHL</sequence>
<gene>
    <name evidence="1" type="ORF">O0554_22810</name>
</gene>
<reference evidence="1" key="1">
    <citation type="submission" date="2022-09" db="EMBL/GenBank/DDBJ databases">
        <title>Genome analysis and characterization of larvicidal activity of Brevibacillus strains.</title>
        <authorList>
            <person name="Patrusheva E.V."/>
            <person name="Izotova A.O."/>
            <person name="Toshchakov S.V."/>
            <person name="Sineoky S.P."/>
        </authorList>
    </citation>
    <scope>NUCLEOTIDE SEQUENCE</scope>
    <source>
        <strain evidence="1">VKPM_B-13247</strain>
    </source>
</reference>
<evidence type="ECO:0000313" key="2">
    <source>
        <dbReference type="Proteomes" id="UP001077662"/>
    </source>
</evidence>
<comment type="caution">
    <text evidence="1">The sequence shown here is derived from an EMBL/GenBank/DDBJ whole genome shotgun (WGS) entry which is preliminary data.</text>
</comment>
<name>A0AAP3DLA5_BRELA</name>
<evidence type="ECO:0000313" key="1">
    <source>
        <dbReference type="EMBL" id="MCZ0809697.1"/>
    </source>
</evidence>
<organism evidence="1 2">
    <name type="scientific">Brevibacillus laterosporus</name>
    <name type="common">Bacillus laterosporus</name>
    <dbReference type="NCBI Taxonomy" id="1465"/>
    <lineage>
        <taxon>Bacteria</taxon>
        <taxon>Bacillati</taxon>
        <taxon>Bacillota</taxon>
        <taxon>Bacilli</taxon>
        <taxon>Bacillales</taxon>
        <taxon>Paenibacillaceae</taxon>
        <taxon>Brevibacillus</taxon>
    </lineage>
</organism>
<proteinExistence type="predicted"/>